<reference evidence="3" key="1">
    <citation type="submission" date="2017-09" db="EMBL/GenBank/DDBJ databases">
        <title>Depth-based differentiation of microbial function through sediment-hosted aquifers and enrichment of novel symbionts in the deep terrestrial subsurface.</title>
        <authorList>
            <person name="Probst A.J."/>
            <person name="Ladd B."/>
            <person name="Jarett J.K."/>
            <person name="Geller-Mcgrath D.E."/>
            <person name="Sieber C.M.K."/>
            <person name="Emerson J.B."/>
            <person name="Anantharaman K."/>
            <person name="Thomas B.C."/>
            <person name="Malmstrom R."/>
            <person name="Stieglmeier M."/>
            <person name="Klingl A."/>
            <person name="Woyke T."/>
            <person name="Ryan C.M."/>
            <person name="Banfield J.F."/>
        </authorList>
    </citation>
    <scope>NUCLEOTIDE SEQUENCE [LARGE SCALE GENOMIC DNA]</scope>
</reference>
<comment type="caution">
    <text evidence="2">The sequence shown here is derived from an EMBL/GenBank/DDBJ whole genome shotgun (WGS) entry which is preliminary data.</text>
</comment>
<protein>
    <recommendedName>
        <fullName evidence="4">DUF3098 domain-containing protein</fullName>
    </recommendedName>
</protein>
<sequence>MQIIKISPQSEYGKIANQAKRIGYLIMLGGLVIFFTGLAIAYSTLKALGIIGLIPSMIGIIIMLPGFGLIVWGYKMVKVIIKLNNNPKHKT</sequence>
<dbReference type="EMBL" id="PEUM01000016">
    <property type="protein sequence ID" value="PIV25639.1"/>
    <property type="molecule type" value="Genomic_DNA"/>
</dbReference>
<accession>A0A2M7CJ36</accession>
<feature type="transmembrane region" description="Helical" evidence="1">
    <location>
        <begin position="48"/>
        <end position="74"/>
    </location>
</feature>
<evidence type="ECO:0000313" key="3">
    <source>
        <dbReference type="Proteomes" id="UP000229966"/>
    </source>
</evidence>
<keyword evidence="1" id="KW-1133">Transmembrane helix</keyword>
<dbReference type="AlphaFoldDB" id="A0A2M7CJ36"/>
<evidence type="ECO:0008006" key="4">
    <source>
        <dbReference type="Google" id="ProtNLM"/>
    </source>
</evidence>
<dbReference type="Proteomes" id="UP000229966">
    <property type="component" value="Unassembled WGS sequence"/>
</dbReference>
<evidence type="ECO:0000313" key="2">
    <source>
        <dbReference type="EMBL" id="PIV25639.1"/>
    </source>
</evidence>
<keyword evidence="1" id="KW-0472">Membrane</keyword>
<evidence type="ECO:0000256" key="1">
    <source>
        <dbReference type="SAM" id="Phobius"/>
    </source>
</evidence>
<keyword evidence="1" id="KW-0812">Transmembrane</keyword>
<name>A0A2M7CJ36_9BACT</name>
<feature type="transmembrane region" description="Helical" evidence="1">
    <location>
        <begin position="21"/>
        <end position="42"/>
    </location>
</feature>
<proteinExistence type="predicted"/>
<organism evidence="2 3">
    <name type="scientific">Candidatus Berkelbacteria bacterium CG03_land_8_20_14_0_80_40_36</name>
    <dbReference type="NCBI Taxonomy" id="1974509"/>
    <lineage>
        <taxon>Bacteria</taxon>
        <taxon>Candidatus Berkelbacteria</taxon>
    </lineage>
</organism>
<gene>
    <name evidence="2" type="ORF">COS38_00550</name>
</gene>